<keyword evidence="2" id="KW-1185">Reference proteome</keyword>
<dbReference type="AlphaFoldDB" id="A0A9Q3IH08"/>
<dbReference type="InterPro" id="IPR011990">
    <property type="entry name" value="TPR-like_helical_dom_sf"/>
</dbReference>
<evidence type="ECO:0000313" key="1">
    <source>
        <dbReference type="EMBL" id="MBW0540237.1"/>
    </source>
</evidence>
<dbReference type="Gene3D" id="1.25.40.10">
    <property type="entry name" value="Tetratricopeptide repeat domain"/>
    <property type="match status" value="1"/>
</dbReference>
<name>A0A9Q3IH08_9BASI</name>
<accession>A0A9Q3IH08</accession>
<dbReference type="OrthoDB" id="2495502at2759"/>
<dbReference type="EMBL" id="AVOT02044886">
    <property type="protein sequence ID" value="MBW0540237.1"/>
    <property type="molecule type" value="Genomic_DNA"/>
</dbReference>
<gene>
    <name evidence="1" type="ORF">O181_079952</name>
</gene>
<sequence>MSKLIEERQNFLAPLKAQWHNLKKDKAEYETLSRASAAMLDVEEPSVRTYYSIKSLAMEFIHSYPHDPRGYKELAKIYLYSCVSELLPLAQEALDRAQNLSGCSDPETWYLLSACYRIRLFGSVIPSASQITLIRNQSRPKTRKRYLHLAERALKSALLHSKGSNLYLFALSDFYLSTRKVSKALTTLLSALSPSQQSKSDAAVFHQLGRLGISCLAGLNQKGRKERAIEVGTGALEYYIKAIQIGGSDAHHWKLEMETAKTIVDQIFQGSYDKNLSFDPESTLDLSGLRTFSDLDRALSPSTHNHSQNLSESSCTLTLGLGKDLSSLQLYTTASEKLTELGKIENEAATYEYEDDPSLTPTRKLHKLCSTFKGQQDISKNHFHLSSLLM</sequence>
<proteinExistence type="predicted"/>
<reference evidence="1" key="1">
    <citation type="submission" date="2021-03" db="EMBL/GenBank/DDBJ databases">
        <title>Draft genome sequence of rust myrtle Austropuccinia psidii MF-1, a brazilian biotype.</title>
        <authorList>
            <person name="Quecine M.C."/>
            <person name="Pachon D.M.R."/>
            <person name="Bonatelli M.L."/>
            <person name="Correr F.H."/>
            <person name="Franceschini L.M."/>
            <person name="Leite T.F."/>
            <person name="Margarido G.R.A."/>
            <person name="Almeida C.A."/>
            <person name="Ferrarezi J.A."/>
            <person name="Labate C.A."/>
        </authorList>
    </citation>
    <scope>NUCLEOTIDE SEQUENCE</scope>
    <source>
        <strain evidence="1">MF-1</strain>
    </source>
</reference>
<evidence type="ECO:0000313" key="2">
    <source>
        <dbReference type="Proteomes" id="UP000765509"/>
    </source>
</evidence>
<comment type="caution">
    <text evidence="1">The sequence shown here is derived from an EMBL/GenBank/DDBJ whole genome shotgun (WGS) entry which is preliminary data.</text>
</comment>
<organism evidence="1 2">
    <name type="scientific">Austropuccinia psidii MF-1</name>
    <dbReference type="NCBI Taxonomy" id="1389203"/>
    <lineage>
        <taxon>Eukaryota</taxon>
        <taxon>Fungi</taxon>
        <taxon>Dikarya</taxon>
        <taxon>Basidiomycota</taxon>
        <taxon>Pucciniomycotina</taxon>
        <taxon>Pucciniomycetes</taxon>
        <taxon>Pucciniales</taxon>
        <taxon>Sphaerophragmiaceae</taxon>
        <taxon>Austropuccinia</taxon>
    </lineage>
</organism>
<protein>
    <submittedName>
        <fullName evidence="1">Uncharacterized protein</fullName>
    </submittedName>
</protein>
<dbReference type="Proteomes" id="UP000765509">
    <property type="component" value="Unassembled WGS sequence"/>
</dbReference>